<evidence type="ECO:0000256" key="1">
    <source>
        <dbReference type="SAM" id="MobiDB-lite"/>
    </source>
</evidence>
<dbReference type="Proteomes" id="UP000076532">
    <property type="component" value="Unassembled WGS sequence"/>
</dbReference>
<feature type="region of interest" description="Disordered" evidence="1">
    <location>
        <begin position="43"/>
        <end position="76"/>
    </location>
</feature>
<proteinExistence type="predicted"/>
<protein>
    <submittedName>
        <fullName evidence="2">Uncharacterized protein</fullName>
    </submittedName>
</protein>
<feature type="compositionally biased region" description="Polar residues" evidence="1">
    <location>
        <begin position="44"/>
        <end position="55"/>
    </location>
</feature>
<dbReference type="AlphaFoldDB" id="A0A166MHJ9"/>
<sequence length="76" mass="8217">MGDFGFQISDSDRAIFNLDLLLSSPLEVHDNSYHAIAFRMGAKSNGSSRSKWNYLSSQPGQDPPPGSIASRLDSGT</sequence>
<accession>A0A166MHJ9</accession>
<organism evidence="2 3">
    <name type="scientific">Athelia psychrophila</name>
    <dbReference type="NCBI Taxonomy" id="1759441"/>
    <lineage>
        <taxon>Eukaryota</taxon>
        <taxon>Fungi</taxon>
        <taxon>Dikarya</taxon>
        <taxon>Basidiomycota</taxon>
        <taxon>Agaricomycotina</taxon>
        <taxon>Agaricomycetes</taxon>
        <taxon>Agaricomycetidae</taxon>
        <taxon>Atheliales</taxon>
        <taxon>Atheliaceae</taxon>
        <taxon>Athelia</taxon>
    </lineage>
</organism>
<name>A0A166MHJ9_9AGAM</name>
<evidence type="ECO:0000313" key="3">
    <source>
        <dbReference type="Proteomes" id="UP000076532"/>
    </source>
</evidence>
<dbReference type="EMBL" id="KV417529">
    <property type="protein sequence ID" value="KZP24008.1"/>
    <property type="molecule type" value="Genomic_DNA"/>
</dbReference>
<gene>
    <name evidence="2" type="ORF">FIBSPDRAFT_442236</name>
</gene>
<keyword evidence="3" id="KW-1185">Reference proteome</keyword>
<evidence type="ECO:0000313" key="2">
    <source>
        <dbReference type="EMBL" id="KZP24008.1"/>
    </source>
</evidence>
<reference evidence="2 3" key="1">
    <citation type="journal article" date="2016" name="Mol. Biol. Evol.">
        <title>Comparative Genomics of Early-Diverging Mushroom-Forming Fungi Provides Insights into the Origins of Lignocellulose Decay Capabilities.</title>
        <authorList>
            <person name="Nagy L.G."/>
            <person name="Riley R."/>
            <person name="Tritt A."/>
            <person name="Adam C."/>
            <person name="Daum C."/>
            <person name="Floudas D."/>
            <person name="Sun H."/>
            <person name="Yadav J.S."/>
            <person name="Pangilinan J."/>
            <person name="Larsson K.H."/>
            <person name="Matsuura K."/>
            <person name="Barry K."/>
            <person name="Labutti K."/>
            <person name="Kuo R."/>
            <person name="Ohm R.A."/>
            <person name="Bhattacharya S.S."/>
            <person name="Shirouzu T."/>
            <person name="Yoshinaga Y."/>
            <person name="Martin F.M."/>
            <person name="Grigoriev I.V."/>
            <person name="Hibbett D.S."/>
        </authorList>
    </citation>
    <scope>NUCLEOTIDE SEQUENCE [LARGE SCALE GENOMIC DNA]</scope>
    <source>
        <strain evidence="2 3">CBS 109695</strain>
    </source>
</reference>